<dbReference type="InterPro" id="IPR010287">
    <property type="entry name" value="DUF892_YciF-like"/>
</dbReference>
<dbReference type="SUPFAM" id="SSF47240">
    <property type="entry name" value="Ferritin-like"/>
    <property type="match status" value="1"/>
</dbReference>
<protein>
    <submittedName>
        <fullName evidence="1">DUF892 family protein</fullName>
    </submittedName>
</protein>
<dbReference type="PANTHER" id="PTHR30565">
    <property type="entry name" value="PROTEIN YCIF"/>
    <property type="match status" value="1"/>
</dbReference>
<dbReference type="EMBL" id="SRMP02000049">
    <property type="protein sequence ID" value="MFN0293278.1"/>
    <property type="molecule type" value="Genomic_DNA"/>
</dbReference>
<keyword evidence="2" id="KW-1185">Reference proteome</keyword>
<sequence length="165" mass="18995">MNLDREKLEVFFIEHLDKIYCAKQHLITHLPQLVEKANFSDLKDAIINTIENVKTEITRMDMIYELMDVTYSDCATKGLIGFVEDAFVAIERQGPDVELRDLSSLFYLQNIESVEMASFQILQMTAVKLENKQIGKLLKENYEQAKSNRTLLLLIASKYIISDLG</sequence>
<dbReference type="PANTHER" id="PTHR30565:SF9">
    <property type="entry name" value="PROTEIN YCIF"/>
    <property type="match status" value="1"/>
</dbReference>
<accession>A0ABW9JNE9</accession>
<evidence type="ECO:0000313" key="1">
    <source>
        <dbReference type="EMBL" id="MFN0293278.1"/>
    </source>
</evidence>
<dbReference type="InterPro" id="IPR012347">
    <property type="entry name" value="Ferritin-like"/>
</dbReference>
<evidence type="ECO:0000313" key="2">
    <source>
        <dbReference type="Proteomes" id="UP001517367"/>
    </source>
</evidence>
<name>A0ABW9JNE9_9SPHI</name>
<organism evidence="1 2">
    <name type="scientific">Pedobacter helvus</name>
    <dbReference type="NCBI Taxonomy" id="2563444"/>
    <lineage>
        <taxon>Bacteria</taxon>
        <taxon>Pseudomonadati</taxon>
        <taxon>Bacteroidota</taxon>
        <taxon>Sphingobacteriia</taxon>
        <taxon>Sphingobacteriales</taxon>
        <taxon>Sphingobacteriaceae</taxon>
        <taxon>Pedobacter</taxon>
    </lineage>
</organism>
<reference evidence="1 2" key="1">
    <citation type="submission" date="2024-12" db="EMBL/GenBank/DDBJ databases">
        <authorList>
            <person name="Hu S."/>
        </authorList>
    </citation>
    <scope>NUCLEOTIDE SEQUENCE [LARGE SCALE GENOMIC DNA]</scope>
    <source>
        <strain evidence="1 2">P-25</strain>
    </source>
</reference>
<comment type="caution">
    <text evidence="1">The sequence shown here is derived from an EMBL/GenBank/DDBJ whole genome shotgun (WGS) entry which is preliminary data.</text>
</comment>
<dbReference type="InterPro" id="IPR047114">
    <property type="entry name" value="YciF"/>
</dbReference>
<dbReference type="Gene3D" id="1.20.1260.10">
    <property type="match status" value="1"/>
</dbReference>
<dbReference type="Proteomes" id="UP001517367">
    <property type="component" value="Unassembled WGS sequence"/>
</dbReference>
<proteinExistence type="predicted"/>
<dbReference type="InterPro" id="IPR009078">
    <property type="entry name" value="Ferritin-like_SF"/>
</dbReference>
<dbReference type="RefSeq" id="WP_138728961.1">
    <property type="nucleotide sequence ID" value="NZ_SRMP02000049.1"/>
</dbReference>
<dbReference type="Pfam" id="PF05974">
    <property type="entry name" value="DUF892"/>
    <property type="match status" value="1"/>
</dbReference>
<gene>
    <name evidence="1" type="ORF">E5L68_017950</name>
</gene>